<dbReference type="EMBL" id="JAINUF010000006">
    <property type="protein sequence ID" value="KAJ8355642.1"/>
    <property type="molecule type" value="Genomic_DNA"/>
</dbReference>
<sequence length="75" mass="8185">MGLSLLSEKQPIAMTDRLQGGESPAKKGPQWPGLLGYRYFPFSPGYHTVLSLSQSTAGTAIESKRRLFIYPNNAG</sequence>
<protein>
    <submittedName>
        <fullName evidence="2">Uncharacterized protein</fullName>
    </submittedName>
</protein>
<feature type="region of interest" description="Disordered" evidence="1">
    <location>
        <begin position="1"/>
        <end position="29"/>
    </location>
</feature>
<dbReference type="Proteomes" id="UP001152622">
    <property type="component" value="Chromosome 6"/>
</dbReference>
<evidence type="ECO:0000256" key="1">
    <source>
        <dbReference type="SAM" id="MobiDB-lite"/>
    </source>
</evidence>
<proteinExistence type="predicted"/>
<name>A0A9Q1IUJ5_SYNKA</name>
<accession>A0A9Q1IUJ5</accession>
<evidence type="ECO:0000313" key="2">
    <source>
        <dbReference type="EMBL" id="KAJ8355642.1"/>
    </source>
</evidence>
<evidence type="ECO:0000313" key="3">
    <source>
        <dbReference type="Proteomes" id="UP001152622"/>
    </source>
</evidence>
<reference evidence="2" key="1">
    <citation type="journal article" date="2023" name="Science">
        <title>Genome structures resolve the early diversification of teleost fishes.</title>
        <authorList>
            <person name="Parey E."/>
            <person name="Louis A."/>
            <person name="Montfort J."/>
            <person name="Bouchez O."/>
            <person name="Roques C."/>
            <person name="Iampietro C."/>
            <person name="Lluch J."/>
            <person name="Castinel A."/>
            <person name="Donnadieu C."/>
            <person name="Desvignes T."/>
            <person name="Floi Bucao C."/>
            <person name="Jouanno E."/>
            <person name="Wen M."/>
            <person name="Mejri S."/>
            <person name="Dirks R."/>
            <person name="Jansen H."/>
            <person name="Henkel C."/>
            <person name="Chen W.J."/>
            <person name="Zahm M."/>
            <person name="Cabau C."/>
            <person name="Klopp C."/>
            <person name="Thompson A.W."/>
            <person name="Robinson-Rechavi M."/>
            <person name="Braasch I."/>
            <person name="Lecointre G."/>
            <person name="Bobe J."/>
            <person name="Postlethwait J.H."/>
            <person name="Berthelot C."/>
            <person name="Roest Crollius H."/>
            <person name="Guiguen Y."/>
        </authorList>
    </citation>
    <scope>NUCLEOTIDE SEQUENCE</scope>
    <source>
        <strain evidence="2">WJC10195</strain>
    </source>
</reference>
<keyword evidence="3" id="KW-1185">Reference proteome</keyword>
<organism evidence="2 3">
    <name type="scientific">Synaphobranchus kaupii</name>
    <name type="common">Kaup's arrowtooth eel</name>
    <dbReference type="NCBI Taxonomy" id="118154"/>
    <lineage>
        <taxon>Eukaryota</taxon>
        <taxon>Metazoa</taxon>
        <taxon>Chordata</taxon>
        <taxon>Craniata</taxon>
        <taxon>Vertebrata</taxon>
        <taxon>Euteleostomi</taxon>
        <taxon>Actinopterygii</taxon>
        <taxon>Neopterygii</taxon>
        <taxon>Teleostei</taxon>
        <taxon>Anguilliformes</taxon>
        <taxon>Synaphobranchidae</taxon>
        <taxon>Synaphobranchus</taxon>
    </lineage>
</organism>
<dbReference type="AlphaFoldDB" id="A0A9Q1IUJ5"/>
<comment type="caution">
    <text evidence="2">The sequence shown here is derived from an EMBL/GenBank/DDBJ whole genome shotgun (WGS) entry which is preliminary data.</text>
</comment>
<gene>
    <name evidence="2" type="ORF">SKAU_G00184360</name>
</gene>